<comment type="similarity">
    <text evidence="1">Belongs to the short-chain dehydrogenases/reductases (SDR) family.</text>
</comment>
<gene>
    <name evidence="3" type="ORF">HNQ73_002553</name>
</gene>
<dbReference type="SUPFAM" id="SSF51735">
    <property type="entry name" value="NAD(P)-binding Rossmann-fold domains"/>
    <property type="match status" value="1"/>
</dbReference>
<name>A0A841KG86_9HYPH</name>
<dbReference type="Pfam" id="PF13561">
    <property type="entry name" value="adh_short_C2"/>
    <property type="match status" value="1"/>
</dbReference>
<evidence type="ECO:0000313" key="4">
    <source>
        <dbReference type="Proteomes" id="UP000588017"/>
    </source>
</evidence>
<dbReference type="PANTHER" id="PTHR42760">
    <property type="entry name" value="SHORT-CHAIN DEHYDROGENASES/REDUCTASES FAMILY MEMBER"/>
    <property type="match status" value="1"/>
</dbReference>
<proteinExistence type="inferred from homology"/>
<dbReference type="AlphaFoldDB" id="A0A841KG86"/>
<dbReference type="Gene3D" id="3.40.50.720">
    <property type="entry name" value="NAD(P)-binding Rossmann-like Domain"/>
    <property type="match status" value="1"/>
</dbReference>
<dbReference type="PRINTS" id="PR00080">
    <property type="entry name" value="SDRFAMILY"/>
</dbReference>
<dbReference type="Proteomes" id="UP000588017">
    <property type="component" value="Unassembled WGS sequence"/>
</dbReference>
<comment type="caution">
    <text evidence="3">The sequence shown here is derived from an EMBL/GenBank/DDBJ whole genome shotgun (WGS) entry which is preliminary data.</text>
</comment>
<accession>A0A841KG86</accession>
<dbReference type="FunFam" id="3.40.50.720:FF:000084">
    <property type="entry name" value="Short-chain dehydrogenase reductase"/>
    <property type="match status" value="1"/>
</dbReference>
<dbReference type="RefSeq" id="WP_244650166.1">
    <property type="nucleotide sequence ID" value="NZ_BMHX01000005.1"/>
</dbReference>
<dbReference type="EMBL" id="JACHEH010000005">
    <property type="protein sequence ID" value="MBB6168916.1"/>
    <property type="molecule type" value="Genomic_DNA"/>
</dbReference>
<dbReference type="PRINTS" id="PR00081">
    <property type="entry name" value="GDHRDH"/>
</dbReference>
<dbReference type="EC" id="1.1.1.100" evidence="3"/>
<sequence>MRVAIVTGAAAGIGAATAARLLADGFHVCTVDRAEADAPAHENRLDLVEDLVDPAAPARIVGAVLERFGRVDVLVNNAGVGGARAVHETDDAGWSRIIETNLTTAFRMSREVLPDMLARGAGCIIHVASIFGLVGWRNNAAYAASKAGIDGLTRQMTADYAPRGIRVNAVAPGLILTTMTERLLTDAVYRELILQGTPVGRAGDVRDVANVIAFLASDDAAFVCGQTIAVDGGWTAARVRNSE</sequence>
<reference evidence="3 4" key="1">
    <citation type="submission" date="2020-08" db="EMBL/GenBank/DDBJ databases">
        <title>Genomic Encyclopedia of Type Strains, Phase IV (KMG-IV): sequencing the most valuable type-strain genomes for metagenomic binning, comparative biology and taxonomic classification.</title>
        <authorList>
            <person name="Goeker M."/>
        </authorList>
    </citation>
    <scope>NUCLEOTIDE SEQUENCE [LARGE SCALE GENOMIC DNA]</scope>
    <source>
        <strain evidence="3 4">DSM 101465</strain>
    </source>
</reference>
<dbReference type="PANTHER" id="PTHR42760:SF133">
    <property type="entry name" value="3-OXOACYL-[ACYL-CARRIER-PROTEIN] REDUCTASE"/>
    <property type="match status" value="1"/>
</dbReference>
<keyword evidence="4" id="KW-1185">Reference proteome</keyword>
<protein>
    <submittedName>
        <fullName evidence="3">3-oxoacyl-[acyl-carrier protein] reductase</fullName>
        <ecNumber evidence="3">1.1.1.100</ecNumber>
    </submittedName>
</protein>
<evidence type="ECO:0000313" key="3">
    <source>
        <dbReference type="EMBL" id="MBB6168916.1"/>
    </source>
</evidence>
<dbReference type="CDD" id="cd05233">
    <property type="entry name" value="SDR_c"/>
    <property type="match status" value="1"/>
</dbReference>
<organism evidence="3 4">
    <name type="scientific">Chelatococcus composti</name>
    <dbReference type="NCBI Taxonomy" id="1743235"/>
    <lineage>
        <taxon>Bacteria</taxon>
        <taxon>Pseudomonadati</taxon>
        <taxon>Pseudomonadota</taxon>
        <taxon>Alphaproteobacteria</taxon>
        <taxon>Hyphomicrobiales</taxon>
        <taxon>Chelatococcaceae</taxon>
        <taxon>Chelatococcus</taxon>
    </lineage>
</organism>
<keyword evidence="2 3" id="KW-0560">Oxidoreductase</keyword>
<dbReference type="GO" id="GO:0004316">
    <property type="term" value="F:3-oxoacyl-[acyl-carrier-protein] reductase (NADPH) activity"/>
    <property type="evidence" value="ECO:0007669"/>
    <property type="project" value="UniProtKB-EC"/>
</dbReference>
<dbReference type="InterPro" id="IPR036291">
    <property type="entry name" value="NAD(P)-bd_dom_sf"/>
</dbReference>
<evidence type="ECO:0000256" key="1">
    <source>
        <dbReference type="ARBA" id="ARBA00006484"/>
    </source>
</evidence>
<evidence type="ECO:0000256" key="2">
    <source>
        <dbReference type="ARBA" id="ARBA00023002"/>
    </source>
</evidence>
<dbReference type="InterPro" id="IPR002347">
    <property type="entry name" value="SDR_fam"/>
</dbReference>